<evidence type="ECO:0000256" key="1">
    <source>
        <dbReference type="ARBA" id="ARBA00022490"/>
    </source>
</evidence>
<dbReference type="Pfam" id="PF22641">
    <property type="entry name" value="TiaS_TCKD"/>
    <property type="match status" value="1"/>
</dbReference>
<dbReference type="STRING" id="282676.B6F84_07360"/>
<dbReference type="InterPro" id="IPR053870">
    <property type="entry name" value="TiaS-like_TCKD"/>
</dbReference>
<reference evidence="10 11" key="1">
    <citation type="submission" date="2017-03" db="EMBL/GenBank/DDBJ databases">
        <title>Sulfur activation and transportation mechanism of thermophilic Archaea Acidianus manzaensis YN-25.</title>
        <authorList>
            <person name="Ma Y."/>
            <person name="Yang Y."/>
            <person name="Xia J."/>
        </authorList>
    </citation>
    <scope>NUCLEOTIDE SEQUENCE [LARGE SCALE GENOMIC DNA]</scope>
    <source>
        <strain evidence="10 11">YN-25</strain>
    </source>
</reference>
<dbReference type="Gene3D" id="3.30.70.2200">
    <property type="match status" value="1"/>
</dbReference>
<dbReference type="RefSeq" id="WP_148691649.1">
    <property type="nucleotide sequence ID" value="NZ_CP020477.1"/>
</dbReference>
<dbReference type="GO" id="GO:0016879">
    <property type="term" value="F:ligase activity, forming carbon-nitrogen bonds"/>
    <property type="evidence" value="ECO:0007669"/>
    <property type="project" value="UniProtKB-UniRule"/>
</dbReference>
<keyword evidence="11" id="KW-1185">Reference proteome</keyword>
<accession>A0A1W6K031</accession>
<keyword evidence="2 6" id="KW-0436">Ligase</keyword>
<dbReference type="HAMAP" id="MF_01892">
    <property type="entry name" value="tRNA_Ile2_agm2C_synt"/>
    <property type="match status" value="1"/>
</dbReference>
<dbReference type="GO" id="GO:0002101">
    <property type="term" value="P:tRNA wobble cytosine modification"/>
    <property type="evidence" value="ECO:0007669"/>
    <property type="project" value="UniProtKB-UniRule"/>
</dbReference>
<dbReference type="EC" id="6.3.4.22" evidence="6"/>
<evidence type="ECO:0000259" key="9">
    <source>
        <dbReference type="Pfam" id="PF23783"/>
    </source>
</evidence>
<dbReference type="Gene3D" id="3.90.600.20">
    <property type="match status" value="1"/>
</dbReference>
<gene>
    <name evidence="6" type="primary">tiaS</name>
    <name evidence="10" type="ORF">B6F84_07360</name>
</gene>
<dbReference type="Pfam" id="PF08489">
    <property type="entry name" value="TiaS_FLD"/>
    <property type="match status" value="1"/>
</dbReference>
<evidence type="ECO:0000256" key="2">
    <source>
        <dbReference type="ARBA" id="ARBA00022598"/>
    </source>
</evidence>
<evidence type="ECO:0000259" key="8">
    <source>
        <dbReference type="Pfam" id="PF22641"/>
    </source>
</evidence>
<dbReference type="Proteomes" id="UP000193404">
    <property type="component" value="Chromosome"/>
</dbReference>
<comment type="similarity">
    <text evidence="6">Belongs to the TiaS family.</text>
</comment>
<dbReference type="EMBL" id="CP020477">
    <property type="protein sequence ID" value="ARM75869.1"/>
    <property type="molecule type" value="Genomic_DNA"/>
</dbReference>
<organism evidence="10 11">
    <name type="scientific">Acidianus manzaensis</name>
    <dbReference type="NCBI Taxonomy" id="282676"/>
    <lineage>
        <taxon>Archaea</taxon>
        <taxon>Thermoproteota</taxon>
        <taxon>Thermoprotei</taxon>
        <taxon>Sulfolobales</taxon>
        <taxon>Sulfolobaceae</taxon>
        <taxon>Acidianus</taxon>
    </lineage>
</organism>
<evidence type="ECO:0000256" key="5">
    <source>
        <dbReference type="ARBA" id="ARBA00022840"/>
    </source>
</evidence>
<dbReference type="GeneID" id="41590725"/>
<keyword evidence="1 6" id="KW-0963">Cytoplasm</keyword>
<evidence type="ECO:0000256" key="4">
    <source>
        <dbReference type="ARBA" id="ARBA00022741"/>
    </source>
</evidence>
<proteinExistence type="inferred from homology"/>
<dbReference type="GO" id="GO:0005524">
    <property type="term" value="F:ATP binding"/>
    <property type="evidence" value="ECO:0007669"/>
    <property type="project" value="UniProtKB-KW"/>
</dbReference>
<dbReference type="InterPro" id="IPR013696">
    <property type="entry name" value="TiaS_FLD"/>
</dbReference>
<evidence type="ECO:0000313" key="10">
    <source>
        <dbReference type="EMBL" id="ARM75869.1"/>
    </source>
</evidence>
<dbReference type="PANTHER" id="PTHR40705:SF1">
    <property type="entry name" value="TRNA(ILE2) 2-AGMATINYLCYTIDINE SYNTHETASE TIAS"/>
    <property type="match status" value="1"/>
</dbReference>
<protein>
    <recommendedName>
        <fullName evidence="6">tRNA(Ile2) 2-agmatinylcytidine synthetase TiaS</fullName>
        <shortName evidence="6">tRNA(Ile2)-agm2C synthetase</shortName>
        <ecNumber evidence="6">6.3.4.22</ecNumber>
    </recommendedName>
    <alternativeName>
        <fullName evidence="6">tRNA(Ile2) agmatidine synthetase</fullName>
    </alternativeName>
</protein>
<feature type="domain" description="TiaS-like TCKD" evidence="8">
    <location>
        <begin position="4"/>
        <end position="131"/>
    </location>
</feature>
<dbReference type="InterPro" id="IPR055394">
    <property type="entry name" value="Zn_ribbon_TiaS"/>
</dbReference>
<dbReference type="Pfam" id="PF23783">
    <property type="entry name" value="Zn_ribbon_TiaS"/>
    <property type="match status" value="1"/>
</dbReference>
<dbReference type="OrthoDB" id="39189at2157"/>
<evidence type="ECO:0000259" key="7">
    <source>
        <dbReference type="Pfam" id="PF08489"/>
    </source>
</evidence>
<dbReference type="KEGG" id="aman:B6F84_07360"/>
<dbReference type="InterPro" id="IPR024913">
    <property type="entry name" value="tRNA_Ile2__agm2C_synt"/>
</dbReference>
<dbReference type="GO" id="GO:0005737">
    <property type="term" value="C:cytoplasm"/>
    <property type="evidence" value="ECO:0007669"/>
    <property type="project" value="UniProtKB-SubCell"/>
</dbReference>
<dbReference type="Gene3D" id="2.40.50.1010">
    <property type="match status" value="1"/>
</dbReference>
<evidence type="ECO:0000313" key="11">
    <source>
        <dbReference type="Proteomes" id="UP000193404"/>
    </source>
</evidence>
<evidence type="ECO:0000256" key="6">
    <source>
        <dbReference type="HAMAP-Rule" id="MF_01892"/>
    </source>
</evidence>
<comment type="catalytic activity">
    <reaction evidence="6">
        <text>cytidine(34) in tRNA(Ile2) + agmatine + ATP + H2O = 2-agmatinylcytidine(34) in tRNA(Ile2) + AMP + 2 phosphate + 2 H(+)</text>
        <dbReference type="Rhea" id="RHEA:43608"/>
        <dbReference type="Rhea" id="RHEA-COMP:10625"/>
        <dbReference type="Rhea" id="RHEA-COMP:10626"/>
        <dbReference type="ChEBI" id="CHEBI:15377"/>
        <dbReference type="ChEBI" id="CHEBI:15378"/>
        <dbReference type="ChEBI" id="CHEBI:30616"/>
        <dbReference type="ChEBI" id="CHEBI:43474"/>
        <dbReference type="ChEBI" id="CHEBI:58145"/>
        <dbReference type="ChEBI" id="CHEBI:82748"/>
        <dbReference type="ChEBI" id="CHEBI:83545"/>
        <dbReference type="ChEBI" id="CHEBI:456215"/>
        <dbReference type="EC" id="6.3.4.22"/>
    </reaction>
</comment>
<keyword evidence="3 6" id="KW-0819">tRNA processing</keyword>
<keyword evidence="4 6" id="KW-0547">Nucleotide-binding</keyword>
<comment type="function">
    <text evidence="6">ATP-dependent agmatine transferase that catalyzes the formation of 2-agmatinylcytidine (agm2C) at the wobble position (C34) of tRNA(Ile2), converting the codon specificity from AUG to AUA.</text>
</comment>
<name>A0A1W6K031_9CREN</name>
<comment type="subcellular location">
    <subcellularLocation>
        <location evidence="6">Cytoplasm</location>
    </subcellularLocation>
</comment>
<keyword evidence="5 6" id="KW-0067">ATP-binding</keyword>
<dbReference type="PANTHER" id="PTHR40705">
    <property type="entry name" value="TRNA(ILE2) 2-AGMATINYLCYTIDINE SYNTHETASE TIAS"/>
    <property type="match status" value="1"/>
</dbReference>
<dbReference type="AlphaFoldDB" id="A0A1W6K031"/>
<evidence type="ECO:0000256" key="3">
    <source>
        <dbReference type="ARBA" id="ARBA00022694"/>
    </source>
</evidence>
<feature type="domain" description="TiaS C-terminal zinc ribbon" evidence="9">
    <location>
        <begin position="350"/>
        <end position="390"/>
    </location>
</feature>
<feature type="domain" description="TiaS FLD" evidence="7">
    <location>
        <begin position="142"/>
        <end position="254"/>
    </location>
</feature>
<sequence>MKYIIGIDDHDSPKLGCTTHFSTSLIKILYKNNIKLLDFPYLIRLNPNIPWKTRGNAAIKLIIESERDKNEIADIIWNESIKYVEEISKGFEYNRKPGVAIVESNKSKDLFPFYIKAVSDVIPLDLAMNIANSLKVEIRGSRGIIGSLAAIGFYGITTFELLTYRFKENWFKQRKIDLDSLIEFDSKYFPFVFANVDYIRKKPLILSHGTDPVLYGIRGLEPKILLNGLYDIKVIDEDIEKFMIFKSNQATDAHLLKTGEKPYQTISKQVIVKEIKVLTGGDVLIKPENENDIIIVYKETGELNLLSKYLENGDKITVIGAEKPSSKFGKIIEVERLQVEELKEKIVFSNPRCPICGGPSESVGTNKGLRCKKCGHRFIAPKVKTKMPRQVSIGIYQSRYYRHLTKPIFLDLNLNRLYDTEILGELIKKL</sequence>